<dbReference type="GO" id="GO:0005929">
    <property type="term" value="C:cilium"/>
    <property type="evidence" value="ECO:0007669"/>
    <property type="project" value="UniProtKB-SubCell"/>
</dbReference>
<accession>A0A6P8IE12</accession>
<dbReference type="GO" id="GO:0005881">
    <property type="term" value="C:cytoplasmic microtubule"/>
    <property type="evidence" value="ECO:0007669"/>
    <property type="project" value="TreeGrafter"/>
</dbReference>
<dbReference type="PANTHER" id="PTHR21490:SF2">
    <property type="entry name" value="ENKURIN DOMAIN-CONTAINING PROTEIN 1"/>
    <property type="match status" value="1"/>
</dbReference>
<dbReference type="AlphaFoldDB" id="A0A6P8IE12"/>
<evidence type="ECO:0000313" key="9">
    <source>
        <dbReference type="RefSeq" id="XP_031563920.1"/>
    </source>
</evidence>
<dbReference type="InParanoid" id="A0A6P8IE12"/>
<evidence type="ECO:0000256" key="3">
    <source>
        <dbReference type="ARBA" id="ARBA00022490"/>
    </source>
</evidence>
<dbReference type="Pfam" id="PF13864">
    <property type="entry name" value="Enkurin"/>
    <property type="match status" value="1"/>
</dbReference>
<evidence type="ECO:0000256" key="1">
    <source>
        <dbReference type="ARBA" id="ARBA00004138"/>
    </source>
</evidence>
<keyword evidence="5" id="KW-0966">Cell projection</keyword>
<keyword evidence="4" id="KW-0206">Cytoskeleton</keyword>
<proteinExistence type="predicted"/>
<dbReference type="InterPro" id="IPR027012">
    <property type="entry name" value="Enkurin_dom"/>
</dbReference>
<feature type="domain" description="Enkurin" evidence="7">
    <location>
        <begin position="235"/>
        <end position="327"/>
    </location>
</feature>
<dbReference type="GeneID" id="116299405"/>
<reference evidence="9" key="1">
    <citation type="submission" date="2025-08" db="UniProtKB">
        <authorList>
            <consortium name="RefSeq"/>
        </authorList>
    </citation>
    <scope>IDENTIFICATION</scope>
    <source>
        <tissue evidence="9">Tentacle</tissue>
    </source>
</reference>
<evidence type="ECO:0000256" key="2">
    <source>
        <dbReference type="ARBA" id="ARBA00004245"/>
    </source>
</evidence>
<feature type="region of interest" description="Disordered" evidence="6">
    <location>
        <begin position="1"/>
        <end position="107"/>
    </location>
</feature>
<dbReference type="InterPro" id="IPR052102">
    <property type="entry name" value="Enkurin_domain-protein"/>
</dbReference>
<dbReference type="PROSITE" id="PS51665">
    <property type="entry name" value="ENKURIN"/>
    <property type="match status" value="1"/>
</dbReference>
<evidence type="ECO:0000313" key="8">
    <source>
        <dbReference type="Proteomes" id="UP000515163"/>
    </source>
</evidence>
<name>A0A6P8IE12_ACTTE</name>
<evidence type="ECO:0000256" key="4">
    <source>
        <dbReference type="ARBA" id="ARBA00023212"/>
    </source>
</evidence>
<sequence length="330" mass="37534">MLSTWTIPTDPGYNTRRPNTANRYEPTGDQCRPKPRVKPEALSNAIKGQGSLSQLFNPNSKPYNLLSRPGSAQPKDFTKENAYHIKQMQRANRKKQQDAAAGEPVKAVYKPDKFDHVESKVAQELKAPLQAPRPSSATFLRAHSRNGPPVKDRPSSAEPVIPREEKLTIPKAAASKENSPPKKNPNHIAQNIRRLTASPGPRRAPSTMALENLKKKKQEEEEKYKKGIVPKYLKKRQKQWKKEEEMRIANIPDPSIPPGHALMPRDERLQTLDALQKNQEELLIELRSLPVRVDTLRVRTKKAELERRLSEIESAIKIFSRPKVFVKIDE</sequence>
<dbReference type="KEGG" id="aten:116299405"/>
<dbReference type="PANTHER" id="PTHR21490">
    <property type="entry name" value="ENKURIN-RELATED"/>
    <property type="match status" value="1"/>
</dbReference>
<feature type="region of interest" description="Disordered" evidence="6">
    <location>
        <begin position="124"/>
        <end position="222"/>
    </location>
</feature>
<evidence type="ECO:0000259" key="7">
    <source>
        <dbReference type="PROSITE" id="PS51665"/>
    </source>
</evidence>
<keyword evidence="8" id="KW-1185">Reference proteome</keyword>
<comment type="subcellular location">
    <subcellularLocation>
        <location evidence="1">Cell projection</location>
        <location evidence="1">Cilium</location>
    </subcellularLocation>
    <subcellularLocation>
        <location evidence="2">Cytoplasm</location>
        <location evidence="2">Cytoskeleton</location>
    </subcellularLocation>
</comment>
<feature type="compositionally biased region" description="Polar residues" evidence="6">
    <location>
        <begin position="50"/>
        <end position="62"/>
    </location>
</feature>
<organism evidence="8 9">
    <name type="scientific">Actinia tenebrosa</name>
    <name type="common">Australian red waratah sea anemone</name>
    <dbReference type="NCBI Taxonomy" id="6105"/>
    <lineage>
        <taxon>Eukaryota</taxon>
        <taxon>Metazoa</taxon>
        <taxon>Cnidaria</taxon>
        <taxon>Anthozoa</taxon>
        <taxon>Hexacorallia</taxon>
        <taxon>Actiniaria</taxon>
        <taxon>Actiniidae</taxon>
        <taxon>Actinia</taxon>
    </lineage>
</organism>
<protein>
    <submittedName>
        <fullName evidence="9">Enkurin domain-containing protein 1-like</fullName>
    </submittedName>
</protein>
<feature type="compositionally biased region" description="Basic and acidic residues" evidence="6">
    <location>
        <begin position="150"/>
        <end position="168"/>
    </location>
</feature>
<evidence type="ECO:0000256" key="6">
    <source>
        <dbReference type="SAM" id="MobiDB-lite"/>
    </source>
</evidence>
<keyword evidence="3" id="KW-0963">Cytoplasm</keyword>
<dbReference type="RefSeq" id="XP_031563920.1">
    <property type="nucleotide sequence ID" value="XM_031708060.1"/>
</dbReference>
<gene>
    <name evidence="9" type="primary">LOC116299405</name>
</gene>
<evidence type="ECO:0000256" key="5">
    <source>
        <dbReference type="ARBA" id="ARBA00023273"/>
    </source>
</evidence>
<dbReference type="Proteomes" id="UP000515163">
    <property type="component" value="Unplaced"/>
</dbReference>
<dbReference type="OrthoDB" id="10264920at2759"/>
<dbReference type="FunCoup" id="A0A6P8IE12">
    <property type="interactions" value="207"/>
</dbReference>